<proteinExistence type="predicted"/>
<evidence type="ECO:0000256" key="1">
    <source>
        <dbReference type="SAM" id="Phobius"/>
    </source>
</evidence>
<comment type="caution">
    <text evidence="2">The sequence shown here is derived from an EMBL/GenBank/DDBJ whole genome shotgun (WGS) entry which is preliminary data.</text>
</comment>
<keyword evidence="3" id="KW-1185">Reference proteome</keyword>
<sequence>MTAKLSAKFTTALTTLRDRKEAGATGLEYAGMIAVAALVVALIWGAIDGAGVDTSVGTAITDLFSPGG</sequence>
<reference evidence="3" key="1">
    <citation type="journal article" date="2019" name="Int. J. Syst. Evol. Microbiol.">
        <title>The Global Catalogue of Microorganisms (GCM) 10K type strain sequencing project: providing services to taxonomists for standard genome sequencing and annotation.</title>
        <authorList>
            <consortium name="The Broad Institute Genomics Platform"/>
            <consortium name="The Broad Institute Genome Sequencing Center for Infectious Disease"/>
            <person name="Wu L."/>
            <person name="Ma J."/>
        </authorList>
    </citation>
    <scope>NUCLEOTIDE SEQUENCE [LARGE SCALE GENOMIC DNA]</scope>
    <source>
        <strain evidence="3">JCM 17738</strain>
    </source>
</reference>
<name>A0ABP8JQV6_9MICO</name>
<keyword evidence="1" id="KW-0472">Membrane</keyword>
<feature type="transmembrane region" description="Helical" evidence="1">
    <location>
        <begin position="27"/>
        <end position="47"/>
    </location>
</feature>
<gene>
    <name evidence="2" type="ORF">GCM10023153_16000</name>
</gene>
<protein>
    <recommendedName>
        <fullName evidence="4">Flp family type IVb pilin</fullName>
    </recommendedName>
</protein>
<keyword evidence="1" id="KW-1133">Transmembrane helix</keyword>
<dbReference type="Proteomes" id="UP001500390">
    <property type="component" value="Unassembled WGS sequence"/>
</dbReference>
<evidence type="ECO:0000313" key="3">
    <source>
        <dbReference type="Proteomes" id="UP001500390"/>
    </source>
</evidence>
<evidence type="ECO:0008006" key="4">
    <source>
        <dbReference type="Google" id="ProtNLM"/>
    </source>
</evidence>
<dbReference type="EMBL" id="BAABFX010000025">
    <property type="protein sequence ID" value="GAA4394688.1"/>
    <property type="molecule type" value="Genomic_DNA"/>
</dbReference>
<accession>A0ABP8JQV6</accession>
<evidence type="ECO:0000313" key="2">
    <source>
        <dbReference type="EMBL" id="GAA4394688.1"/>
    </source>
</evidence>
<dbReference type="RefSeq" id="WP_159902175.1">
    <property type="nucleotide sequence ID" value="NZ_BAABFX010000025.1"/>
</dbReference>
<keyword evidence="1" id="KW-0812">Transmembrane</keyword>
<organism evidence="2 3">
    <name type="scientific">Ornithinibacter aureus</name>
    <dbReference type="NCBI Taxonomy" id="622664"/>
    <lineage>
        <taxon>Bacteria</taxon>
        <taxon>Bacillati</taxon>
        <taxon>Actinomycetota</taxon>
        <taxon>Actinomycetes</taxon>
        <taxon>Micrococcales</taxon>
        <taxon>Intrasporangiaceae</taxon>
        <taxon>Ornithinibacter</taxon>
    </lineage>
</organism>